<feature type="compositionally biased region" description="Polar residues" evidence="1">
    <location>
        <begin position="151"/>
        <end position="164"/>
    </location>
</feature>
<dbReference type="OrthoDB" id="1606438at2759"/>
<evidence type="ECO:0000256" key="1">
    <source>
        <dbReference type="SAM" id="MobiDB-lite"/>
    </source>
</evidence>
<sequence>MESANRIVELASRQTVAINDFLEENKLPTPSLGLNALQSPHIPDGASDIQAARELVIAACPELKALLTGPRQLLKFNVMDGLLKAILRFKLDQSFMENTPGVISHSALTAIIARDEAARNALVVELDGFWPAGVRMADAMKRWPNSEESNETGFSPENNSNKSMSDIFADNPGRSERSGRYFSKPEPVAAPDDILDHYPWFLQHNNQLQSASPGESLVSSVVQDLPNTITEGTARLPTDLRDRVNFYGTPVSADVYYFRSIFHNCADKCCIKILQSLVPALKPGARIIIHERILPGLETLTTADAKRAINLDVGMQQPLNTQQA</sequence>
<comment type="caution">
    <text evidence="3">The sequence shown here is derived from an EMBL/GenBank/DDBJ whole genome shotgun (WGS) entry which is preliminary data.</text>
</comment>
<accession>A0A7C8IKM0</accession>
<dbReference type="InParanoid" id="A0A7C8IKM0"/>
<dbReference type="SUPFAM" id="SSF53335">
    <property type="entry name" value="S-adenosyl-L-methionine-dependent methyltransferases"/>
    <property type="match status" value="1"/>
</dbReference>
<feature type="domain" description="O-methyltransferase C-terminal" evidence="2">
    <location>
        <begin position="218"/>
        <end position="296"/>
    </location>
</feature>
<proteinExistence type="predicted"/>
<dbReference type="InterPro" id="IPR029063">
    <property type="entry name" value="SAM-dependent_MTases_sf"/>
</dbReference>
<evidence type="ECO:0000259" key="2">
    <source>
        <dbReference type="Pfam" id="PF00891"/>
    </source>
</evidence>
<dbReference type="PANTHER" id="PTHR43712">
    <property type="entry name" value="PUTATIVE (AFU_ORTHOLOGUE AFUA_4G14580)-RELATED"/>
    <property type="match status" value="1"/>
</dbReference>
<dbReference type="Gene3D" id="3.40.50.150">
    <property type="entry name" value="Vaccinia Virus protein VP39"/>
    <property type="match status" value="1"/>
</dbReference>
<dbReference type="Pfam" id="PF00891">
    <property type="entry name" value="Methyltransf_2"/>
    <property type="match status" value="1"/>
</dbReference>
<dbReference type="PANTHER" id="PTHR43712:SF12">
    <property type="entry name" value="STERIGMATOCYSTIN 8-O-METHYLTRANSFERASE"/>
    <property type="match status" value="1"/>
</dbReference>
<dbReference type="InterPro" id="IPR001077">
    <property type="entry name" value="COMT_C"/>
</dbReference>
<gene>
    <name evidence="3" type="ORF">GQX73_g7524</name>
</gene>
<dbReference type="EMBL" id="WUBL01000098">
    <property type="protein sequence ID" value="KAF2966046.1"/>
    <property type="molecule type" value="Genomic_DNA"/>
</dbReference>
<organism evidence="3 4">
    <name type="scientific">Xylaria multiplex</name>
    <dbReference type="NCBI Taxonomy" id="323545"/>
    <lineage>
        <taxon>Eukaryota</taxon>
        <taxon>Fungi</taxon>
        <taxon>Dikarya</taxon>
        <taxon>Ascomycota</taxon>
        <taxon>Pezizomycotina</taxon>
        <taxon>Sordariomycetes</taxon>
        <taxon>Xylariomycetidae</taxon>
        <taxon>Xylariales</taxon>
        <taxon>Xylariaceae</taxon>
        <taxon>Xylaria</taxon>
    </lineage>
</organism>
<keyword evidence="4" id="KW-1185">Reference proteome</keyword>
<feature type="region of interest" description="Disordered" evidence="1">
    <location>
        <begin position="143"/>
        <end position="183"/>
    </location>
</feature>
<dbReference type="GO" id="GO:0008171">
    <property type="term" value="F:O-methyltransferase activity"/>
    <property type="evidence" value="ECO:0007669"/>
    <property type="project" value="InterPro"/>
</dbReference>
<name>A0A7C8IKM0_9PEZI</name>
<dbReference type="AlphaFoldDB" id="A0A7C8IKM0"/>
<evidence type="ECO:0000313" key="4">
    <source>
        <dbReference type="Proteomes" id="UP000481858"/>
    </source>
</evidence>
<dbReference type="Proteomes" id="UP000481858">
    <property type="component" value="Unassembled WGS sequence"/>
</dbReference>
<evidence type="ECO:0000313" key="3">
    <source>
        <dbReference type="EMBL" id="KAF2966046.1"/>
    </source>
</evidence>
<reference evidence="3 4" key="1">
    <citation type="submission" date="2019-12" db="EMBL/GenBank/DDBJ databases">
        <title>Draft genome sequence of the ascomycete Xylaria multiplex DSM 110363.</title>
        <authorList>
            <person name="Buettner E."/>
            <person name="Kellner H."/>
        </authorList>
    </citation>
    <scope>NUCLEOTIDE SEQUENCE [LARGE SCALE GENOMIC DNA]</scope>
    <source>
        <strain evidence="3 4">DSM 110363</strain>
    </source>
</reference>
<protein>
    <recommendedName>
        <fullName evidence="2">O-methyltransferase C-terminal domain-containing protein</fullName>
    </recommendedName>
</protein>